<dbReference type="InterPro" id="IPR004263">
    <property type="entry name" value="Exostosin"/>
</dbReference>
<evidence type="ECO:0000256" key="1">
    <source>
        <dbReference type="ARBA" id="ARBA00010271"/>
    </source>
</evidence>
<dbReference type="GO" id="GO:0016757">
    <property type="term" value="F:glycosyltransferase activity"/>
    <property type="evidence" value="ECO:0007669"/>
    <property type="project" value="InterPro"/>
</dbReference>
<dbReference type="PANTHER" id="PTHR11062">
    <property type="entry name" value="EXOSTOSIN HEPARAN SULFATE GLYCOSYLTRANSFERASE -RELATED"/>
    <property type="match status" value="1"/>
</dbReference>
<evidence type="ECO:0000259" key="3">
    <source>
        <dbReference type="Pfam" id="PF03016"/>
    </source>
</evidence>
<evidence type="ECO:0000313" key="5">
    <source>
        <dbReference type="EMBL" id="CAL4773513.1"/>
    </source>
</evidence>
<feature type="signal peptide" evidence="2">
    <location>
        <begin position="1"/>
        <end position="21"/>
    </location>
</feature>
<dbReference type="Pfam" id="PF03016">
    <property type="entry name" value="Exostosin_GT47"/>
    <property type="match status" value="1"/>
</dbReference>
<accession>A0A9P1C9G9</accession>
<dbReference type="EMBL" id="CAMXCT020001057">
    <property type="protein sequence ID" value="CAL1139576.1"/>
    <property type="molecule type" value="Genomic_DNA"/>
</dbReference>
<organism evidence="4">
    <name type="scientific">Cladocopium goreaui</name>
    <dbReference type="NCBI Taxonomy" id="2562237"/>
    <lineage>
        <taxon>Eukaryota</taxon>
        <taxon>Sar</taxon>
        <taxon>Alveolata</taxon>
        <taxon>Dinophyceae</taxon>
        <taxon>Suessiales</taxon>
        <taxon>Symbiodiniaceae</taxon>
        <taxon>Cladocopium</taxon>
    </lineage>
</organism>
<gene>
    <name evidence="4" type="ORF">C1SCF055_LOCUS13570</name>
</gene>
<dbReference type="EMBL" id="CAMXCT010001057">
    <property type="protein sequence ID" value="CAI3986201.1"/>
    <property type="molecule type" value="Genomic_DNA"/>
</dbReference>
<evidence type="ECO:0000256" key="2">
    <source>
        <dbReference type="SAM" id="SignalP"/>
    </source>
</evidence>
<proteinExistence type="inferred from homology"/>
<dbReference type="AlphaFoldDB" id="A0A9P1C9G9"/>
<feature type="domain" description="Exostosin GT47" evidence="3">
    <location>
        <begin position="168"/>
        <end position="476"/>
    </location>
</feature>
<dbReference type="PANTHER" id="PTHR11062:SF281">
    <property type="entry name" value="EXOSTOSIN-LIKE 2"/>
    <property type="match status" value="1"/>
</dbReference>
<evidence type="ECO:0000313" key="4">
    <source>
        <dbReference type="EMBL" id="CAI3986201.1"/>
    </source>
</evidence>
<keyword evidence="6" id="KW-1185">Reference proteome</keyword>
<dbReference type="OrthoDB" id="1924787at2759"/>
<dbReference type="InterPro" id="IPR040911">
    <property type="entry name" value="Exostosin_GT47"/>
</dbReference>
<feature type="chain" id="PRO_5043270250" evidence="2">
    <location>
        <begin position="22"/>
        <end position="534"/>
    </location>
</feature>
<reference evidence="4" key="1">
    <citation type="submission" date="2022-10" db="EMBL/GenBank/DDBJ databases">
        <authorList>
            <person name="Chen Y."/>
            <person name="Dougan E. K."/>
            <person name="Chan C."/>
            <person name="Rhodes N."/>
            <person name="Thang M."/>
        </authorList>
    </citation>
    <scope>NUCLEOTIDE SEQUENCE</scope>
</reference>
<sequence length="534" mass="61175">MSRLGLHSWIWWSQLLPGVSLWTQCALNEVLDLGHEELDRFWQDYVLDWSSLHIDSGASLEDARFFMKWTYILTQTEEVLKSVASDCLFGVLTVLLQSLPAIDYEKGRSEALEVLEITEDLVAILDEQPDSSEIRSVASAAGWDVEALLRTAKLYGRVLRPRRPETCRLKVYVYPAPKTRTATRSLLHDGNYLNAMSAGMPLQCLFGMYGTELLFHQWFLQEAAACESTPEDADLFYVPSYFKCIEVLNYFDHFDSEETEASKLFNKTLKELDAGSWQRRGGADHIFLFSWGRHPCRIPAWREPLQSVIQLQVEDHCEDLNYQSPEASFSRWKDLIIPGHVDQWRVEALRKANRPMKSRDVLVAFHGRSAENTESYGNVTIRTKIMRYLQGLPGVSVGGFVEEYHKLMGRSRFCLAPRGITPWTIHLFVAMLAGCIPVILSDDLEAPFQDLLDWSSFSIKWPTERVQDLYEYLKSLPVDLVSEMKTAVDRNSCWFDYYSPEPNCGPFTAVNLLLQKRVAQRPSFAGHFWAPLVG</sequence>
<keyword evidence="2" id="KW-0732">Signal</keyword>
<dbReference type="Proteomes" id="UP001152797">
    <property type="component" value="Unassembled WGS sequence"/>
</dbReference>
<protein>
    <submittedName>
        <fullName evidence="5">Probable glucuronosyltransferase Os01g0926400 (OsGT47D)</fullName>
    </submittedName>
</protein>
<comment type="caution">
    <text evidence="4">The sequence shown here is derived from an EMBL/GenBank/DDBJ whole genome shotgun (WGS) entry which is preliminary data.</text>
</comment>
<evidence type="ECO:0000313" key="6">
    <source>
        <dbReference type="Proteomes" id="UP001152797"/>
    </source>
</evidence>
<comment type="similarity">
    <text evidence="1">Belongs to the glycosyltransferase 47 family.</text>
</comment>
<dbReference type="EMBL" id="CAMXCT030001057">
    <property type="protein sequence ID" value="CAL4773513.1"/>
    <property type="molecule type" value="Genomic_DNA"/>
</dbReference>
<name>A0A9P1C9G9_9DINO</name>
<reference evidence="5 6" key="2">
    <citation type="submission" date="2024-05" db="EMBL/GenBank/DDBJ databases">
        <authorList>
            <person name="Chen Y."/>
            <person name="Shah S."/>
            <person name="Dougan E. K."/>
            <person name="Thang M."/>
            <person name="Chan C."/>
        </authorList>
    </citation>
    <scope>NUCLEOTIDE SEQUENCE [LARGE SCALE GENOMIC DNA]</scope>
</reference>